<gene>
    <name evidence="2" type="ORF">J3R75_001294</name>
</gene>
<feature type="binding site" evidence="1">
    <location>
        <position position="211"/>
    </location>
    <ligand>
        <name>a divalent metal cation</name>
        <dbReference type="ChEBI" id="CHEBI:60240"/>
        <label>1</label>
    </ligand>
</feature>
<protein>
    <submittedName>
        <fullName evidence="2">TatD DNase family protein</fullName>
        <ecNumber evidence="2">3.1.21.-</ecNumber>
    </submittedName>
</protein>
<evidence type="ECO:0000313" key="3">
    <source>
        <dbReference type="Proteomes" id="UP001238163"/>
    </source>
</evidence>
<feature type="binding site" evidence="1">
    <location>
        <position position="12"/>
    </location>
    <ligand>
        <name>a divalent metal cation</name>
        <dbReference type="ChEBI" id="CHEBI:60240"/>
        <label>1</label>
    </ligand>
</feature>
<dbReference type="SUPFAM" id="SSF51556">
    <property type="entry name" value="Metallo-dependent hydrolases"/>
    <property type="match status" value="1"/>
</dbReference>
<feature type="binding site" evidence="1">
    <location>
        <position position="136"/>
    </location>
    <ligand>
        <name>a divalent metal cation</name>
        <dbReference type="ChEBI" id="CHEBI:60240"/>
        <label>2</label>
    </ligand>
</feature>
<sequence>MANLPLYDAHAHLADPRLAPILPQLFAECVVRGVRRILANAARRDEWDAVASLSARHDIVYAALGMHPFFLADWDDHSADELRQAIAAPPPGAKIIAVGEIGLDFLSHRDSTAKQLAALAQQLLIARDFDLPVCLHNRKAWPEFFALLKDLRITTLRGYCHHFGASRDIARQALDHGLHLSFCGPVADPNSRRARAAALYAPLDRILSETDCPDLPAPQYHGQLSQPWQVHAVVQAIADIKKATPEVVAATIAQNWQELFTQP</sequence>
<name>A0AAE3VEU4_9BACT</name>
<dbReference type="PANTHER" id="PTHR46124">
    <property type="entry name" value="D-AMINOACYL-TRNA DEACYLASE"/>
    <property type="match status" value="1"/>
</dbReference>
<feature type="binding site" evidence="1">
    <location>
        <position position="161"/>
    </location>
    <ligand>
        <name>a divalent metal cation</name>
        <dbReference type="ChEBI" id="CHEBI:60240"/>
        <label>2</label>
    </ligand>
</feature>
<dbReference type="RefSeq" id="WP_307260536.1">
    <property type="nucleotide sequence ID" value="NZ_JAUSVL010000001.1"/>
</dbReference>
<comment type="caution">
    <text evidence="2">The sequence shown here is derived from an EMBL/GenBank/DDBJ whole genome shotgun (WGS) entry which is preliminary data.</text>
</comment>
<accession>A0AAE3VEU4</accession>
<dbReference type="GO" id="GO:0016788">
    <property type="term" value="F:hydrolase activity, acting on ester bonds"/>
    <property type="evidence" value="ECO:0007669"/>
    <property type="project" value="InterPro"/>
</dbReference>
<dbReference type="EMBL" id="JAUSVL010000001">
    <property type="protein sequence ID" value="MDQ0289187.1"/>
    <property type="molecule type" value="Genomic_DNA"/>
</dbReference>
<dbReference type="Proteomes" id="UP001238163">
    <property type="component" value="Unassembled WGS sequence"/>
</dbReference>
<evidence type="ECO:0000313" key="2">
    <source>
        <dbReference type="EMBL" id="MDQ0289187.1"/>
    </source>
</evidence>
<organism evidence="2 3">
    <name type="scientific">Oligosphaera ethanolica</name>
    <dbReference type="NCBI Taxonomy" id="760260"/>
    <lineage>
        <taxon>Bacteria</taxon>
        <taxon>Pseudomonadati</taxon>
        <taxon>Lentisphaerota</taxon>
        <taxon>Oligosphaeria</taxon>
        <taxon>Oligosphaerales</taxon>
        <taxon>Oligosphaeraceae</taxon>
        <taxon>Oligosphaera</taxon>
    </lineage>
</organism>
<dbReference type="InterPro" id="IPR032466">
    <property type="entry name" value="Metal_Hydrolase"/>
</dbReference>
<keyword evidence="1" id="KW-0479">Metal-binding</keyword>
<dbReference type="PIRSF" id="PIRSF005902">
    <property type="entry name" value="DNase_TatD"/>
    <property type="match status" value="1"/>
</dbReference>
<feature type="binding site" evidence="1">
    <location>
        <position position="100"/>
    </location>
    <ligand>
        <name>a divalent metal cation</name>
        <dbReference type="ChEBI" id="CHEBI:60240"/>
        <label>1</label>
    </ligand>
</feature>
<reference evidence="2" key="1">
    <citation type="submission" date="2023-07" db="EMBL/GenBank/DDBJ databases">
        <title>Genomic Encyclopedia of Type Strains, Phase IV (KMG-IV): sequencing the most valuable type-strain genomes for metagenomic binning, comparative biology and taxonomic classification.</title>
        <authorList>
            <person name="Goeker M."/>
        </authorList>
    </citation>
    <scope>NUCLEOTIDE SEQUENCE</scope>
    <source>
        <strain evidence="2">DSM 24202</strain>
    </source>
</reference>
<dbReference type="Gene3D" id="3.20.20.140">
    <property type="entry name" value="Metal-dependent hydrolases"/>
    <property type="match status" value="1"/>
</dbReference>
<dbReference type="EC" id="3.1.21.-" evidence="2"/>
<feature type="binding site" evidence="1">
    <location>
        <position position="10"/>
    </location>
    <ligand>
        <name>a divalent metal cation</name>
        <dbReference type="ChEBI" id="CHEBI:60240"/>
        <label>1</label>
    </ligand>
</feature>
<proteinExistence type="predicted"/>
<dbReference type="Pfam" id="PF01026">
    <property type="entry name" value="TatD_DNase"/>
    <property type="match status" value="1"/>
</dbReference>
<dbReference type="PANTHER" id="PTHR46124:SF2">
    <property type="entry name" value="D-AMINOACYL-TRNA DEACYLASE"/>
    <property type="match status" value="1"/>
</dbReference>
<keyword evidence="3" id="KW-1185">Reference proteome</keyword>
<dbReference type="AlphaFoldDB" id="A0AAE3VEU4"/>
<dbReference type="InterPro" id="IPR001130">
    <property type="entry name" value="TatD-like"/>
</dbReference>
<dbReference type="CDD" id="cd01310">
    <property type="entry name" value="TatD_DNAse"/>
    <property type="match status" value="1"/>
</dbReference>
<evidence type="ECO:0000256" key="1">
    <source>
        <dbReference type="PIRSR" id="PIRSR005902-1"/>
    </source>
</evidence>
<keyword evidence="2" id="KW-0378">Hydrolase</keyword>
<dbReference type="GO" id="GO:0046872">
    <property type="term" value="F:metal ion binding"/>
    <property type="evidence" value="ECO:0007669"/>
    <property type="project" value="UniProtKB-KW"/>
</dbReference>